<dbReference type="Proteomes" id="UP000821845">
    <property type="component" value="Chromosome 1"/>
</dbReference>
<evidence type="ECO:0000313" key="1">
    <source>
        <dbReference type="EMBL" id="KAH6948272.1"/>
    </source>
</evidence>
<comment type="caution">
    <text evidence="1">The sequence shown here is derived from an EMBL/GenBank/DDBJ whole genome shotgun (WGS) entry which is preliminary data.</text>
</comment>
<evidence type="ECO:0000313" key="2">
    <source>
        <dbReference type="Proteomes" id="UP000821845"/>
    </source>
</evidence>
<reference evidence="1" key="1">
    <citation type="submission" date="2020-05" db="EMBL/GenBank/DDBJ databases">
        <title>Large-scale comparative analyses of tick genomes elucidate their genetic diversity and vector capacities.</title>
        <authorList>
            <person name="Jia N."/>
            <person name="Wang J."/>
            <person name="Shi W."/>
            <person name="Du L."/>
            <person name="Sun Y."/>
            <person name="Zhan W."/>
            <person name="Jiang J."/>
            <person name="Wang Q."/>
            <person name="Zhang B."/>
            <person name="Ji P."/>
            <person name="Sakyi L.B."/>
            <person name="Cui X."/>
            <person name="Yuan T."/>
            <person name="Jiang B."/>
            <person name="Yang W."/>
            <person name="Lam T.T.-Y."/>
            <person name="Chang Q."/>
            <person name="Ding S."/>
            <person name="Wang X."/>
            <person name="Zhu J."/>
            <person name="Ruan X."/>
            <person name="Zhao L."/>
            <person name="Wei J."/>
            <person name="Que T."/>
            <person name="Du C."/>
            <person name="Cheng J."/>
            <person name="Dai P."/>
            <person name="Han X."/>
            <person name="Huang E."/>
            <person name="Gao Y."/>
            <person name="Liu J."/>
            <person name="Shao H."/>
            <person name="Ye R."/>
            <person name="Li L."/>
            <person name="Wei W."/>
            <person name="Wang X."/>
            <person name="Wang C."/>
            <person name="Yang T."/>
            <person name="Huo Q."/>
            <person name="Li W."/>
            <person name="Guo W."/>
            <person name="Chen H."/>
            <person name="Zhou L."/>
            <person name="Ni X."/>
            <person name="Tian J."/>
            <person name="Zhou Y."/>
            <person name="Sheng Y."/>
            <person name="Liu T."/>
            <person name="Pan Y."/>
            <person name="Xia L."/>
            <person name="Li J."/>
            <person name="Zhao F."/>
            <person name="Cao W."/>
        </authorList>
    </citation>
    <scope>NUCLEOTIDE SEQUENCE</scope>
    <source>
        <strain evidence="1">Hyas-2018</strain>
    </source>
</reference>
<accession>A0ACB7TL27</accession>
<sequence length="468" mass="52110">MTLRNKKSRLTTDVSGASASRLDSCSRKTYCDLVGAGNKKEDPSLRQLFSFPPYVMYYERNGQTRIYGLSASVIDNVTTSLNISYHIVQPLDMQWGIKSPEGEYTGMLRDAVLKRTNIGFGPFTMEEYFVGDDFLISDVYDFVEVGITSGVQDILTGNFRILSAFDLATWVCLLISVTALSFIMPALRRISTKTEGDARKQASNVAYNLWALISSLLAQGTAAFSGRRTPRYVSGAWLLASLVLITYFTSLITATLMVHTSFSRIDSPDDLAKNPHLTPIVPAGTQVASTLEYAKSGPYRQIQAMVERHRGVRAISSLYNQKDAEQILKNKAVLLVGKDAAKYELRHYCSILRGRFYISQDYLLVWKSVWVANKDFPLDLFREMNKRVKWWMEAGVPALQSYILDPPGGSCFAGGQPSGVYHFGNLRFEDLTGLFFAHLAASAVAMAVCALELCLGRWACARSGRRLD</sequence>
<gene>
    <name evidence="1" type="ORF">HPB50_023326</name>
</gene>
<proteinExistence type="predicted"/>
<organism evidence="1 2">
    <name type="scientific">Hyalomma asiaticum</name>
    <name type="common">Tick</name>
    <dbReference type="NCBI Taxonomy" id="266040"/>
    <lineage>
        <taxon>Eukaryota</taxon>
        <taxon>Metazoa</taxon>
        <taxon>Ecdysozoa</taxon>
        <taxon>Arthropoda</taxon>
        <taxon>Chelicerata</taxon>
        <taxon>Arachnida</taxon>
        <taxon>Acari</taxon>
        <taxon>Parasitiformes</taxon>
        <taxon>Ixodida</taxon>
        <taxon>Ixodoidea</taxon>
        <taxon>Ixodidae</taxon>
        <taxon>Hyalomminae</taxon>
        <taxon>Hyalomma</taxon>
    </lineage>
</organism>
<keyword evidence="2" id="KW-1185">Reference proteome</keyword>
<name>A0ACB7TL27_HYAAI</name>
<dbReference type="EMBL" id="CM023481">
    <property type="protein sequence ID" value="KAH6948272.1"/>
    <property type="molecule type" value="Genomic_DNA"/>
</dbReference>
<protein>
    <submittedName>
        <fullName evidence="1">Uncharacterized protein</fullName>
    </submittedName>
</protein>